<dbReference type="AlphaFoldDB" id="A0A939G719"/>
<comment type="caution">
    <text evidence="1">The sequence shown here is derived from an EMBL/GenBank/DDBJ whole genome shotgun (WGS) entry which is preliminary data.</text>
</comment>
<evidence type="ECO:0000313" key="2">
    <source>
        <dbReference type="Proteomes" id="UP000664795"/>
    </source>
</evidence>
<sequence>MRLIRQLAKTLKFKAIVQKETPKQKREREFLDSFDKRAEEVKAHLRDDIKLQSAKDFLDQL</sequence>
<name>A0A939G719_9BACT</name>
<evidence type="ECO:0000313" key="1">
    <source>
        <dbReference type="EMBL" id="MBO0932398.1"/>
    </source>
</evidence>
<keyword evidence="2" id="KW-1185">Reference proteome</keyword>
<reference evidence="1 2" key="1">
    <citation type="submission" date="2021-03" db="EMBL/GenBank/DDBJ databases">
        <title>Fibrella sp. HMF5036 genome sequencing and assembly.</title>
        <authorList>
            <person name="Kang H."/>
            <person name="Kim H."/>
            <person name="Bae S."/>
            <person name="Joh K."/>
        </authorList>
    </citation>
    <scope>NUCLEOTIDE SEQUENCE [LARGE SCALE GENOMIC DNA]</scope>
    <source>
        <strain evidence="1 2">HMF5036</strain>
    </source>
</reference>
<protein>
    <submittedName>
        <fullName evidence="1">Uncharacterized protein</fullName>
    </submittedName>
</protein>
<proteinExistence type="predicted"/>
<gene>
    <name evidence="1" type="ORF">J2I48_15410</name>
</gene>
<organism evidence="1 2">
    <name type="scientific">Fibrella aquatilis</name>
    <dbReference type="NCBI Taxonomy" id="2817059"/>
    <lineage>
        <taxon>Bacteria</taxon>
        <taxon>Pseudomonadati</taxon>
        <taxon>Bacteroidota</taxon>
        <taxon>Cytophagia</taxon>
        <taxon>Cytophagales</taxon>
        <taxon>Spirosomataceae</taxon>
        <taxon>Fibrella</taxon>
    </lineage>
</organism>
<accession>A0A939G719</accession>
<dbReference type="EMBL" id="JAFMYU010000012">
    <property type="protein sequence ID" value="MBO0932398.1"/>
    <property type="molecule type" value="Genomic_DNA"/>
</dbReference>
<dbReference type="Proteomes" id="UP000664795">
    <property type="component" value="Unassembled WGS sequence"/>
</dbReference>